<name>A0ABN0TGQ9_9BURK</name>
<dbReference type="Proteomes" id="UP001501176">
    <property type="component" value="Unassembled WGS sequence"/>
</dbReference>
<evidence type="ECO:0000256" key="1">
    <source>
        <dbReference type="SAM" id="SignalP"/>
    </source>
</evidence>
<proteinExistence type="predicted"/>
<protein>
    <recommendedName>
        <fullName evidence="4">Cysteine rich repeat-containing protein</fullName>
    </recommendedName>
</protein>
<gene>
    <name evidence="2" type="ORF">GCM10009125_07850</name>
</gene>
<dbReference type="RefSeq" id="WP_325125962.1">
    <property type="nucleotide sequence ID" value="NZ_BAAAFN010000006.1"/>
</dbReference>
<accession>A0ABN0TGQ9</accession>
<feature type="signal peptide" evidence="1">
    <location>
        <begin position="1"/>
        <end position="30"/>
    </location>
</feature>
<comment type="caution">
    <text evidence="2">The sequence shown here is derived from an EMBL/GenBank/DDBJ whole genome shotgun (WGS) entry which is preliminary data.</text>
</comment>
<evidence type="ECO:0000313" key="3">
    <source>
        <dbReference type="Proteomes" id="UP001501176"/>
    </source>
</evidence>
<reference evidence="2 3" key="1">
    <citation type="journal article" date="2019" name="Int. J. Syst. Evol. Microbiol.">
        <title>The Global Catalogue of Microorganisms (GCM) 10K type strain sequencing project: providing services to taxonomists for standard genome sequencing and annotation.</title>
        <authorList>
            <consortium name="The Broad Institute Genomics Platform"/>
            <consortium name="The Broad Institute Genome Sequencing Center for Infectious Disease"/>
            <person name="Wu L."/>
            <person name="Ma J."/>
        </authorList>
    </citation>
    <scope>NUCLEOTIDE SEQUENCE [LARGE SCALE GENOMIC DNA]</scope>
    <source>
        <strain evidence="2 3">JCM 16240</strain>
    </source>
</reference>
<dbReference type="Pfam" id="PF00839">
    <property type="entry name" value="Cys_rich_FGFR"/>
    <property type="match status" value="1"/>
</dbReference>
<dbReference type="EMBL" id="BAAAFN010000006">
    <property type="protein sequence ID" value="GAA0221211.1"/>
    <property type="molecule type" value="Genomic_DNA"/>
</dbReference>
<evidence type="ECO:0008006" key="4">
    <source>
        <dbReference type="Google" id="ProtNLM"/>
    </source>
</evidence>
<sequence>MHARNASTLALALAATGLLSLAAVLTPVRAQTPSLQEFKYCKADVERLCKGVRPGEGRLLKCLKTHEDSLSVGCAKELKALKTETGK</sequence>
<keyword evidence="1" id="KW-0732">Signal</keyword>
<evidence type="ECO:0000313" key="2">
    <source>
        <dbReference type="EMBL" id="GAA0221211.1"/>
    </source>
</evidence>
<keyword evidence="3" id="KW-1185">Reference proteome</keyword>
<organism evidence="2 3">
    <name type="scientific">Castellaniella daejeonensis</name>
    <dbReference type="NCBI Taxonomy" id="659013"/>
    <lineage>
        <taxon>Bacteria</taxon>
        <taxon>Pseudomonadati</taxon>
        <taxon>Pseudomonadota</taxon>
        <taxon>Betaproteobacteria</taxon>
        <taxon>Burkholderiales</taxon>
        <taxon>Alcaligenaceae</taxon>
        <taxon>Castellaniella</taxon>
    </lineage>
</organism>
<feature type="chain" id="PRO_5045547364" description="Cysteine rich repeat-containing protein" evidence="1">
    <location>
        <begin position="31"/>
        <end position="87"/>
    </location>
</feature>
<dbReference type="InterPro" id="IPR001893">
    <property type="entry name" value="Cys-rich_GLG1_repeat"/>
</dbReference>